<comment type="caution">
    <text evidence="2">The sequence shown here is derived from an EMBL/GenBank/DDBJ whole genome shotgun (WGS) entry which is preliminary data.</text>
</comment>
<evidence type="ECO:0000259" key="1">
    <source>
        <dbReference type="Pfam" id="PF17667"/>
    </source>
</evidence>
<dbReference type="EMBL" id="MLYV02001241">
    <property type="protein sequence ID" value="PSR71858.1"/>
    <property type="molecule type" value="Genomic_DNA"/>
</dbReference>
<organism evidence="2 3">
    <name type="scientific">Hermanssonia centrifuga</name>
    <dbReference type="NCBI Taxonomy" id="98765"/>
    <lineage>
        <taxon>Eukaryota</taxon>
        <taxon>Fungi</taxon>
        <taxon>Dikarya</taxon>
        <taxon>Basidiomycota</taxon>
        <taxon>Agaricomycotina</taxon>
        <taxon>Agaricomycetes</taxon>
        <taxon>Polyporales</taxon>
        <taxon>Meruliaceae</taxon>
        <taxon>Hermanssonia</taxon>
    </lineage>
</organism>
<sequence>TFTWPVCLVEVKLRRHMDPFKKGEGGQLQLSGGKEATRFNSQITKYAAELLLRQHRRYAFKVMICGDQARLMRWDRAAVVVSELFPYKSSSMELFQFVYSIAHMSHMQQGFDPTATPATPEEVEELKGYESPNHYANQFLQEVKDKTETHPIYKIECEGIDGHPNLTLLIGCYVAATYGPTGRATRGYIAYDLKATTDQERLVFLKDSWRAEGAHTELDAYKRLMPHKIVGIPQVLAGGDVYDSDGPQTTHSQELHALEEHRPAKRIHTRLVLREIGLPLKKYPEAVVMLAVVKDAVQGLVLNYPLKPCDIYDDLESFIHVISYCTLRYHHHNLSLDLHDHDLHNANVLALHNPKNLALARLVSNLFDAVIPIGNYCTGGQAKMAAMGAGNPPFVVTNLELGRCLSELYKLCQGHYQSIDPMDYNQKYLPIPKNKPVYKAKLRQSPYASTQTPAPAPILPTSHKTLTQDNFTHAEMIRVLTSYIVKPWSPDDKIADQFRGLPSFVQVANKESSYKKRSSYKAFEGEEERAMRPKKVVFYEAESSSGAPSQDSGCNSY</sequence>
<gene>
    <name evidence="2" type="ORF">PHLCEN_2v12274</name>
</gene>
<evidence type="ECO:0000313" key="3">
    <source>
        <dbReference type="Proteomes" id="UP000186601"/>
    </source>
</evidence>
<dbReference type="InterPro" id="IPR040976">
    <property type="entry name" value="Pkinase_fungal"/>
</dbReference>
<reference evidence="2 3" key="1">
    <citation type="submission" date="2018-02" db="EMBL/GenBank/DDBJ databases">
        <title>Genome sequence of the basidiomycete white-rot fungus Phlebia centrifuga.</title>
        <authorList>
            <person name="Granchi Z."/>
            <person name="Peng M."/>
            <person name="de Vries R.P."/>
            <person name="Hilden K."/>
            <person name="Makela M.R."/>
            <person name="Grigoriev I."/>
            <person name="Riley R."/>
        </authorList>
    </citation>
    <scope>NUCLEOTIDE SEQUENCE [LARGE SCALE GENOMIC DNA]</scope>
    <source>
        <strain evidence="2 3">FBCC195</strain>
    </source>
</reference>
<feature type="non-terminal residue" evidence="2">
    <location>
        <position position="1"/>
    </location>
</feature>
<proteinExistence type="predicted"/>
<dbReference type="OrthoDB" id="2791154at2759"/>
<dbReference type="Pfam" id="PF17667">
    <property type="entry name" value="Pkinase_fungal"/>
    <property type="match status" value="1"/>
</dbReference>
<protein>
    <recommendedName>
        <fullName evidence="1">Fungal-type protein kinase domain-containing protein</fullName>
    </recommendedName>
</protein>
<name>A0A2R6NHX5_9APHY</name>
<feature type="domain" description="Fungal-type protein kinase" evidence="1">
    <location>
        <begin position="40"/>
        <end position="300"/>
    </location>
</feature>
<dbReference type="AlphaFoldDB" id="A0A2R6NHX5"/>
<accession>A0A2R6NHX5</accession>
<evidence type="ECO:0000313" key="2">
    <source>
        <dbReference type="EMBL" id="PSR71858.1"/>
    </source>
</evidence>
<keyword evidence="3" id="KW-1185">Reference proteome</keyword>
<dbReference type="Proteomes" id="UP000186601">
    <property type="component" value="Unassembled WGS sequence"/>
</dbReference>